<dbReference type="Gene3D" id="3.40.1190.10">
    <property type="entry name" value="Mur-like, catalytic domain"/>
    <property type="match status" value="1"/>
</dbReference>
<feature type="binding site" evidence="18">
    <location>
        <position position="321"/>
    </location>
    <ligand>
        <name>ATP</name>
        <dbReference type="ChEBI" id="CHEBI:30616"/>
    </ligand>
</feature>
<protein>
    <recommendedName>
        <fullName evidence="17">Folylpolyglutamate synthase</fullName>
        <ecNumber evidence="17">6.3.2.17</ecNumber>
    </recommendedName>
    <alternativeName>
        <fullName evidence="17">Folylpoly-gamma-glutamate synthetase</fullName>
    </alternativeName>
    <alternativeName>
        <fullName evidence="17">Tetrahydrofolylpolyglutamate synthase</fullName>
    </alternativeName>
</protein>
<dbReference type="UniPathway" id="UPA00850"/>
<dbReference type="GO" id="GO:0046872">
    <property type="term" value="F:metal ion binding"/>
    <property type="evidence" value="ECO:0007669"/>
    <property type="project" value="UniProtKB-KW"/>
</dbReference>
<feature type="binding site" evidence="19">
    <location>
        <position position="173"/>
    </location>
    <ligand>
        <name>Mg(2+)</name>
        <dbReference type="ChEBI" id="CHEBI:18420"/>
        <label>1</label>
    </ligand>
</feature>
<organism evidence="20">
    <name type="scientific">Eremomyces bilateralis CBS 781.70</name>
    <dbReference type="NCBI Taxonomy" id="1392243"/>
    <lineage>
        <taxon>Eukaryota</taxon>
        <taxon>Fungi</taxon>
        <taxon>Dikarya</taxon>
        <taxon>Ascomycota</taxon>
        <taxon>Pezizomycotina</taxon>
        <taxon>Dothideomycetes</taxon>
        <taxon>Dothideomycetes incertae sedis</taxon>
        <taxon>Eremomycetales</taxon>
        <taxon>Eremomycetaceae</taxon>
        <taxon>Eremomyces</taxon>
    </lineage>
</organism>
<comment type="catalytic activity">
    <reaction evidence="16 17">
        <text>(6S)-5,6,7,8-tetrahydrofolyl-(gamma-L-Glu)(n) + L-glutamate + ATP = (6S)-5,6,7,8-tetrahydrofolyl-(gamma-L-Glu)(n+1) + ADP + phosphate + H(+)</text>
        <dbReference type="Rhea" id="RHEA:10580"/>
        <dbReference type="Rhea" id="RHEA-COMP:14738"/>
        <dbReference type="Rhea" id="RHEA-COMP:14740"/>
        <dbReference type="ChEBI" id="CHEBI:15378"/>
        <dbReference type="ChEBI" id="CHEBI:29985"/>
        <dbReference type="ChEBI" id="CHEBI:30616"/>
        <dbReference type="ChEBI" id="CHEBI:43474"/>
        <dbReference type="ChEBI" id="CHEBI:141005"/>
        <dbReference type="ChEBI" id="CHEBI:456216"/>
        <dbReference type="EC" id="6.3.2.17"/>
    </reaction>
</comment>
<dbReference type="PANTHER" id="PTHR11136">
    <property type="entry name" value="FOLYLPOLYGLUTAMATE SYNTHASE-RELATED"/>
    <property type="match status" value="1"/>
</dbReference>
<evidence type="ECO:0000256" key="16">
    <source>
        <dbReference type="ARBA" id="ARBA00047493"/>
    </source>
</evidence>
<dbReference type="RefSeq" id="XP_033538653.1">
    <property type="nucleotide sequence ID" value="XM_033677836.1"/>
</dbReference>
<reference evidence="22" key="3">
    <citation type="submission" date="2025-04" db="UniProtKB">
        <authorList>
            <consortium name="RefSeq"/>
        </authorList>
    </citation>
    <scope>IDENTIFICATION</scope>
    <source>
        <strain evidence="22">CBS 781.70</strain>
    </source>
</reference>
<comment type="pathway">
    <text evidence="4 17">Cofactor biosynthesis; tetrahydrofolylpolyglutamate biosynthesis.</text>
</comment>
<dbReference type="InterPro" id="IPR001645">
    <property type="entry name" value="Folylpolyglutamate_synth"/>
</dbReference>
<evidence type="ECO:0000256" key="6">
    <source>
        <dbReference type="ARBA" id="ARBA00022490"/>
    </source>
</evidence>
<evidence type="ECO:0000313" key="20">
    <source>
        <dbReference type="EMBL" id="KAF1817022.1"/>
    </source>
</evidence>
<evidence type="ECO:0000256" key="17">
    <source>
        <dbReference type="PIRNR" id="PIRNR038895"/>
    </source>
</evidence>
<dbReference type="GO" id="GO:0005524">
    <property type="term" value="F:ATP binding"/>
    <property type="evidence" value="ECO:0007669"/>
    <property type="project" value="UniProtKB-KW"/>
</dbReference>
<reference evidence="22" key="2">
    <citation type="submission" date="2020-04" db="EMBL/GenBank/DDBJ databases">
        <authorList>
            <consortium name="NCBI Genome Project"/>
        </authorList>
    </citation>
    <scope>NUCLEOTIDE SEQUENCE</scope>
    <source>
        <strain evidence="22">CBS 781.70</strain>
    </source>
</reference>
<keyword evidence="11" id="KW-0999">Mitochondrion inner membrane</keyword>
<evidence type="ECO:0000256" key="9">
    <source>
        <dbReference type="ARBA" id="ARBA00022723"/>
    </source>
</evidence>
<keyword evidence="10 18" id="KW-0547">Nucleotide-binding</keyword>
<dbReference type="GO" id="GO:0005743">
    <property type="term" value="C:mitochondrial inner membrane"/>
    <property type="evidence" value="ECO:0007669"/>
    <property type="project" value="UniProtKB-SubCell"/>
</dbReference>
<dbReference type="EC" id="6.3.2.17" evidence="17"/>
<dbReference type="PROSITE" id="PS01012">
    <property type="entry name" value="FOLYLPOLYGLU_SYNT_2"/>
    <property type="match status" value="1"/>
</dbReference>
<feature type="binding site" evidence="19">
    <location>
        <position position="96"/>
    </location>
    <ligand>
        <name>Mg(2+)</name>
        <dbReference type="ChEBI" id="CHEBI:18420"/>
        <label>1</label>
    </ligand>
</feature>
<dbReference type="NCBIfam" id="TIGR01499">
    <property type="entry name" value="folC"/>
    <property type="match status" value="1"/>
</dbReference>
<dbReference type="PANTHER" id="PTHR11136:SF5">
    <property type="entry name" value="FOLYLPOLYGLUTAMATE SYNTHASE, MITOCHONDRIAL"/>
    <property type="match status" value="1"/>
</dbReference>
<dbReference type="AlphaFoldDB" id="A0A6G1GGA1"/>
<keyword evidence="15" id="KW-0472">Membrane</keyword>
<dbReference type="Proteomes" id="UP000504638">
    <property type="component" value="Unplaced"/>
</dbReference>
<dbReference type="GO" id="GO:0006730">
    <property type="term" value="P:one-carbon metabolic process"/>
    <property type="evidence" value="ECO:0007669"/>
    <property type="project" value="UniProtKB-KW"/>
</dbReference>
<evidence type="ECO:0000313" key="21">
    <source>
        <dbReference type="Proteomes" id="UP000504638"/>
    </source>
</evidence>
<name>A0A6G1GGA1_9PEZI</name>
<dbReference type="GO" id="GO:0004326">
    <property type="term" value="F:tetrahydrofolylpolyglutamate synthase activity"/>
    <property type="evidence" value="ECO:0007669"/>
    <property type="project" value="UniProtKB-EC"/>
</dbReference>
<comment type="cofactor">
    <cofactor evidence="17">
        <name>a monovalent cation</name>
        <dbReference type="ChEBI" id="CHEBI:60242"/>
    </cofactor>
    <text evidence="17">A monovalent cation.</text>
</comment>
<keyword evidence="21" id="KW-1185">Reference proteome</keyword>
<accession>A0A6G1GGA1</accession>
<proteinExistence type="inferred from homology"/>
<evidence type="ECO:0000256" key="4">
    <source>
        <dbReference type="ARBA" id="ARBA00005150"/>
    </source>
</evidence>
<dbReference type="OrthoDB" id="5212574at2759"/>
<keyword evidence="7 17" id="KW-0554">One-carbon metabolism</keyword>
<sequence length="505" mass="55049">MARDYSAAVAALNTLQTNFQVLEKFRQDGLQLNQQAIPEMIDWSRRVGYEPSEFNRLKPIHISGTKGKGSTSAFVSSILTQYQVSSRPLKVGLYTSPHLRSVRERIQINNEPISEPLFAQYFFEVWDRLEEAEKKMGPPKRLKERAKPVYFRYLTLMAFHTFLSEGVDTAVIECGIGGEYDSTNIIVSPAATAVTSLGIDHVHLLGGTIEEIAWHKSGIFKPGVLAFTSPQPEAAVGVLRKRADEKGIPLSVVQRHPQVETLKLGLAADFQKSNASLAVAVAGEYLRSTGIATVPSTEDLTTGSLPLGFQRGLETVKWPGRCEIRQDDPALSEIKWHIDGGHTLDSIGVAATWFASQVQEASSTDGGNSSASIPPRILLFNQQTRDPNTLLPALHTTLHAKLNTRSPFTHVIFTTNVTSHSGYKPDLASLNASATQVTELTVQKQLAEVWKQLDGTSEISIFPSIEAAVGKAREIAGKTEAKVLVTGSLHLVGGFLEVIESAGTQ</sequence>
<evidence type="ECO:0000256" key="2">
    <source>
        <dbReference type="ARBA" id="ARBA00004305"/>
    </source>
</evidence>
<reference evidence="20 22" key="1">
    <citation type="submission" date="2020-01" db="EMBL/GenBank/DDBJ databases">
        <authorList>
            <consortium name="DOE Joint Genome Institute"/>
            <person name="Haridas S."/>
            <person name="Albert R."/>
            <person name="Binder M."/>
            <person name="Bloem J."/>
            <person name="Labutti K."/>
            <person name="Salamov A."/>
            <person name="Andreopoulos B."/>
            <person name="Baker S.E."/>
            <person name="Barry K."/>
            <person name="Bills G."/>
            <person name="Bluhm B.H."/>
            <person name="Cannon C."/>
            <person name="Castanera R."/>
            <person name="Culley D.E."/>
            <person name="Daum C."/>
            <person name="Ezra D."/>
            <person name="Gonzalez J.B."/>
            <person name="Henrissat B."/>
            <person name="Kuo A."/>
            <person name="Liang C."/>
            <person name="Lipzen A."/>
            <person name="Lutzoni F."/>
            <person name="Magnuson J."/>
            <person name="Mondo S."/>
            <person name="Nolan M."/>
            <person name="Ohm R."/>
            <person name="Pangilinan J."/>
            <person name="Park H.-J."/>
            <person name="Ramirez L."/>
            <person name="Alfaro M."/>
            <person name="Sun H."/>
            <person name="Tritt A."/>
            <person name="Yoshinaga Y."/>
            <person name="Zwiers L.-H."/>
            <person name="Turgeon B.G."/>
            <person name="Goodwin S.B."/>
            <person name="Spatafora J.W."/>
            <person name="Crous P.W."/>
            <person name="Grigoriev I.V."/>
        </authorList>
    </citation>
    <scope>NUCLEOTIDE SEQUENCE</scope>
    <source>
        <strain evidence="20 22">CBS 781.70</strain>
    </source>
</reference>
<keyword evidence="6" id="KW-0963">Cytoplasm</keyword>
<dbReference type="InterPro" id="IPR036565">
    <property type="entry name" value="Mur-like_cat_sf"/>
</dbReference>
<comment type="subcellular location">
    <subcellularLocation>
        <location evidence="3">Cytoplasm</location>
    </subcellularLocation>
    <subcellularLocation>
        <location evidence="1">Mitochondrion inner membrane</location>
    </subcellularLocation>
    <subcellularLocation>
        <location evidence="2">Mitochondrion matrix</location>
    </subcellularLocation>
</comment>
<comment type="similarity">
    <text evidence="5 17">Belongs to the folylpolyglutamate synthase family.</text>
</comment>
<dbReference type="GeneID" id="54418406"/>
<evidence type="ECO:0000256" key="19">
    <source>
        <dbReference type="PIRSR" id="PIRSR038895-2"/>
    </source>
</evidence>
<dbReference type="FunFam" id="3.40.1190.10:FF:000009">
    <property type="entry name" value="Folylpolyglutamate synthase"/>
    <property type="match status" value="1"/>
</dbReference>
<dbReference type="InterPro" id="IPR036615">
    <property type="entry name" value="Mur_ligase_C_dom_sf"/>
</dbReference>
<evidence type="ECO:0000256" key="12">
    <source>
        <dbReference type="ARBA" id="ARBA00022840"/>
    </source>
</evidence>
<evidence type="ECO:0000256" key="11">
    <source>
        <dbReference type="ARBA" id="ARBA00022792"/>
    </source>
</evidence>
<evidence type="ECO:0000256" key="8">
    <source>
        <dbReference type="ARBA" id="ARBA00022598"/>
    </source>
</evidence>
<keyword evidence="14" id="KW-0496">Mitochondrion</keyword>
<evidence type="ECO:0000256" key="13">
    <source>
        <dbReference type="ARBA" id="ARBA00022842"/>
    </source>
</evidence>
<comment type="function">
    <text evidence="17">Catalyzes conversion of folates to polyglutamate derivatives allowing concentration of folate compounds in the cell and the intracellular retention of these cofactors, which are important substrates for most of the folate-dependent enzymes that are involved in one-carbon transfer reactions involved in purine, pyrimidine and amino acid synthesis.</text>
</comment>
<dbReference type="GO" id="GO:0005829">
    <property type="term" value="C:cytosol"/>
    <property type="evidence" value="ECO:0007669"/>
    <property type="project" value="TreeGrafter"/>
</dbReference>
<evidence type="ECO:0000256" key="18">
    <source>
        <dbReference type="PIRSR" id="PIRSR038895-1"/>
    </source>
</evidence>
<dbReference type="SUPFAM" id="SSF53623">
    <property type="entry name" value="MurD-like peptide ligases, catalytic domain"/>
    <property type="match status" value="1"/>
</dbReference>
<gene>
    <name evidence="20 22" type="ORF">P152DRAFT_445174</name>
</gene>
<dbReference type="InterPro" id="IPR023600">
    <property type="entry name" value="Folylpolyglutamate_synth_euk"/>
</dbReference>
<dbReference type="SUPFAM" id="SSF53244">
    <property type="entry name" value="MurD-like peptide ligases, peptide-binding domain"/>
    <property type="match status" value="1"/>
</dbReference>
<evidence type="ECO:0000256" key="14">
    <source>
        <dbReference type="ARBA" id="ARBA00023128"/>
    </source>
</evidence>
<keyword evidence="12 18" id="KW-0067">ATP-binding</keyword>
<evidence type="ECO:0000256" key="5">
    <source>
        <dbReference type="ARBA" id="ARBA00008276"/>
    </source>
</evidence>
<evidence type="ECO:0000313" key="22">
    <source>
        <dbReference type="RefSeq" id="XP_033538653.1"/>
    </source>
</evidence>
<evidence type="ECO:0000256" key="15">
    <source>
        <dbReference type="ARBA" id="ARBA00023136"/>
    </source>
</evidence>
<feature type="binding site" evidence="18">
    <location>
        <position position="339"/>
    </location>
    <ligand>
        <name>ATP</name>
        <dbReference type="ChEBI" id="CHEBI:30616"/>
    </ligand>
</feature>
<keyword evidence="9 19" id="KW-0479">Metal-binding</keyword>
<dbReference type="PIRSF" id="PIRSF038895">
    <property type="entry name" value="FPGS"/>
    <property type="match status" value="1"/>
</dbReference>
<feature type="binding site" evidence="19">
    <location>
        <position position="201"/>
    </location>
    <ligand>
        <name>Mg(2+)</name>
        <dbReference type="ChEBI" id="CHEBI:18420"/>
        <label>1</label>
    </ligand>
</feature>
<dbReference type="InterPro" id="IPR018109">
    <property type="entry name" value="Folylpolyglutamate_synth_CS"/>
</dbReference>
<dbReference type="GO" id="GO:0005759">
    <property type="term" value="C:mitochondrial matrix"/>
    <property type="evidence" value="ECO:0007669"/>
    <property type="project" value="UniProtKB-SubCell"/>
</dbReference>
<evidence type="ECO:0000256" key="10">
    <source>
        <dbReference type="ARBA" id="ARBA00022741"/>
    </source>
</evidence>
<keyword evidence="13 19" id="KW-0460">Magnesium</keyword>
<evidence type="ECO:0000256" key="1">
    <source>
        <dbReference type="ARBA" id="ARBA00004273"/>
    </source>
</evidence>
<keyword evidence="8 17" id="KW-0436">Ligase</keyword>
<dbReference type="Gene3D" id="3.90.190.20">
    <property type="entry name" value="Mur ligase, C-terminal domain"/>
    <property type="match status" value="1"/>
</dbReference>
<dbReference type="EMBL" id="ML975149">
    <property type="protein sequence ID" value="KAF1817022.1"/>
    <property type="molecule type" value="Genomic_DNA"/>
</dbReference>
<evidence type="ECO:0000256" key="3">
    <source>
        <dbReference type="ARBA" id="ARBA00004496"/>
    </source>
</evidence>
<evidence type="ECO:0000256" key="7">
    <source>
        <dbReference type="ARBA" id="ARBA00022563"/>
    </source>
</evidence>
<dbReference type="PROSITE" id="PS01011">
    <property type="entry name" value="FOLYLPOLYGLU_SYNT_1"/>
    <property type="match status" value="1"/>
</dbReference>